<evidence type="ECO:0000256" key="1">
    <source>
        <dbReference type="SAM" id="Phobius"/>
    </source>
</evidence>
<feature type="transmembrane region" description="Helical" evidence="1">
    <location>
        <begin position="80"/>
        <end position="104"/>
    </location>
</feature>
<accession>K9W8W1</accession>
<keyword evidence="1" id="KW-1133">Transmembrane helix</keyword>
<keyword evidence="4" id="KW-1185">Reference proteome</keyword>
<gene>
    <name evidence="3" type="ORF">Mic7113_0741</name>
</gene>
<dbReference type="KEGG" id="mic:Mic7113_0741"/>
<dbReference type="InterPro" id="IPR043730">
    <property type="entry name" value="DUF5673"/>
</dbReference>
<keyword evidence="1" id="KW-0472">Membrane</keyword>
<feature type="transmembrane region" description="Helical" evidence="1">
    <location>
        <begin position="38"/>
        <end position="59"/>
    </location>
</feature>
<reference evidence="3 4" key="1">
    <citation type="submission" date="2012-06" db="EMBL/GenBank/DDBJ databases">
        <title>Finished chromosome of genome of Microcoleus sp. PCC 7113.</title>
        <authorList>
            <consortium name="US DOE Joint Genome Institute"/>
            <person name="Gugger M."/>
            <person name="Coursin T."/>
            <person name="Rippka R."/>
            <person name="Tandeau De Marsac N."/>
            <person name="Huntemann M."/>
            <person name="Wei C.-L."/>
            <person name="Han J."/>
            <person name="Detter J.C."/>
            <person name="Han C."/>
            <person name="Tapia R."/>
            <person name="Chen A."/>
            <person name="Kyrpides N."/>
            <person name="Mavromatis K."/>
            <person name="Markowitz V."/>
            <person name="Szeto E."/>
            <person name="Ivanova N."/>
            <person name="Pagani I."/>
            <person name="Pati A."/>
            <person name="Goodwin L."/>
            <person name="Nordberg H.P."/>
            <person name="Cantor M.N."/>
            <person name="Hua S.X."/>
            <person name="Woyke T."/>
            <person name="Kerfeld C.A."/>
        </authorList>
    </citation>
    <scope>NUCLEOTIDE SEQUENCE [LARGE SCALE GENOMIC DNA]</scope>
    <source>
        <strain evidence="3 4">PCC 7113</strain>
    </source>
</reference>
<evidence type="ECO:0000313" key="4">
    <source>
        <dbReference type="Proteomes" id="UP000010471"/>
    </source>
</evidence>
<dbReference type="RefSeq" id="WP_015180816.1">
    <property type="nucleotide sequence ID" value="NC_019738.1"/>
</dbReference>
<evidence type="ECO:0000259" key="2">
    <source>
        <dbReference type="Pfam" id="PF18923"/>
    </source>
</evidence>
<protein>
    <recommendedName>
        <fullName evidence="2">DUF5673 domain-containing protein</fullName>
    </recommendedName>
</protein>
<dbReference type="eggNOG" id="ENOG50336SR">
    <property type="taxonomic scope" value="Bacteria"/>
</dbReference>
<proteinExistence type="predicted"/>
<dbReference type="AlphaFoldDB" id="K9W8W1"/>
<dbReference type="OrthoDB" id="514517at2"/>
<dbReference type="EMBL" id="CP003630">
    <property type="protein sequence ID" value="AFZ16653.1"/>
    <property type="molecule type" value="Genomic_DNA"/>
</dbReference>
<dbReference type="HOGENOM" id="CLU_111098_0_0_3"/>
<keyword evidence="1" id="KW-0812">Transmembrane</keyword>
<organism evidence="3 4">
    <name type="scientific">Allocoleopsis franciscana PCC 7113</name>
    <dbReference type="NCBI Taxonomy" id="1173027"/>
    <lineage>
        <taxon>Bacteria</taxon>
        <taxon>Bacillati</taxon>
        <taxon>Cyanobacteriota</taxon>
        <taxon>Cyanophyceae</taxon>
        <taxon>Coleofasciculales</taxon>
        <taxon>Coleofasciculaceae</taxon>
        <taxon>Allocoleopsis</taxon>
        <taxon>Allocoleopsis franciscana</taxon>
    </lineage>
</organism>
<sequence>MFAKKAAWKNLFAIALIFLLLIGIIFALLFLSQPWQDFSFSGIFLLFSVILWINILTWSRRRKRAGSLLWNLGRPSTYRIMLIVSLLFVISATLQTIVFFGLLRKGFAGSYHLPEYYISQVVLYWTTAFYFYWAGLSRLQLRENGIYFKFGLIEWGQIASYTWEGKQGNTLTVWLKQPIPLFDTRSWAIPVIHKTAIERIINQYLLGDAMKTRNSI</sequence>
<feature type="transmembrane region" description="Helical" evidence="1">
    <location>
        <begin position="12"/>
        <end position="32"/>
    </location>
</feature>
<dbReference type="Proteomes" id="UP000010471">
    <property type="component" value="Chromosome"/>
</dbReference>
<dbReference type="Pfam" id="PF18923">
    <property type="entry name" value="DUF5673"/>
    <property type="match status" value="1"/>
</dbReference>
<evidence type="ECO:0000313" key="3">
    <source>
        <dbReference type="EMBL" id="AFZ16653.1"/>
    </source>
</evidence>
<feature type="transmembrane region" description="Helical" evidence="1">
    <location>
        <begin position="116"/>
        <end position="133"/>
    </location>
</feature>
<feature type="domain" description="DUF5673" evidence="2">
    <location>
        <begin position="138"/>
        <end position="204"/>
    </location>
</feature>
<name>K9W8W1_9CYAN</name>